<sequence length="256" mass="27153">MRGHGQENDFEQSFRPKGDRVEREELTENPGMLGKAAAAGRTDVLGPAGMLGLQRAAGNAATGALMEEERSPVHDVVNSGGGSALDDDTRTDMEGRLGADFSDVRVHSDSAAHESAQAVNAHAYTVGSNIVFQRDKYDPGSDTGKHMLAHELTHVVQQRSGPVDGTDAGGGIQVSDPGDRFERDAVANADRVMSGPSPTADVGASGPAVQRCADGSDHDHSAEVQTFVQREEGEEEEDPTAQTFVQREEGEEETEE</sequence>
<dbReference type="Proteomes" id="UP001500618">
    <property type="component" value="Unassembled WGS sequence"/>
</dbReference>
<evidence type="ECO:0000313" key="3">
    <source>
        <dbReference type="EMBL" id="GAA1658472.1"/>
    </source>
</evidence>
<feature type="region of interest" description="Disordered" evidence="1">
    <location>
        <begin position="157"/>
        <end position="256"/>
    </location>
</feature>
<protein>
    <submittedName>
        <fullName evidence="3">DUF4157 domain-containing protein</fullName>
    </submittedName>
</protein>
<accession>A0ABP4RR41</accession>
<feature type="region of interest" description="Disordered" evidence="1">
    <location>
        <begin position="62"/>
        <end position="95"/>
    </location>
</feature>
<proteinExistence type="predicted"/>
<dbReference type="RefSeq" id="WP_344306656.1">
    <property type="nucleotide sequence ID" value="NZ_BAAANY010000001.1"/>
</dbReference>
<evidence type="ECO:0000313" key="4">
    <source>
        <dbReference type="Proteomes" id="UP001500618"/>
    </source>
</evidence>
<feature type="domain" description="eCIS core" evidence="2">
    <location>
        <begin position="85"/>
        <end position="161"/>
    </location>
</feature>
<name>A0ABP4RR41_9ACTN</name>
<reference evidence="4" key="1">
    <citation type="journal article" date="2019" name="Int. J. Syst. Evol. Microbiol.">
        <title>The Global Catalogue of Microorganisms (GCM) 10K type strain sequencing project: providing services to taxonomists for standard genome sequencing and annotation.</title>
        <authorList>
            <consortium name="The Broad Institute Genomics Platform"/>
            <consortium name="The Broad Institute Genome Sequencing Center for Infectious Disease"/>
            <person name="Wu L."/>
            <person name="Ma J."/>
        </authorList>
    </citation>
    <scope>NUCLEOTIDE SEQUENCE [LARGE SCALE GENOMIC DNA]</scope>
    <source>
        <strain evidence="4">JCM 14718</strain>
    </source>
</reference>
<feature type="region of interest" description="Disordered" evidence="1">
    <location>
        <begin position="1"/>
        <end position="38"/>
    </location>
</feature>
<keyword evidence="4" id="KW-1185">Reference proteome</keyword>
<dbReference type="Pfam" id="PF13699">
    <property type="entry name" value="eCIS_core"/>
    <property type="match status" value="1"/>
</dbReference>
<comment type="caution">
    <text evidence="3">The sequence shown here is derived from an EMBL/GenBank/DDBJ whole genome shotgun (WGS) entry which is preliminary data.</text>
</comment>
<dbReference type="InterPro" id="IPR025295">
    <property type="entry name" value="eCIS_core_dom"/>
</dbReference>
<feature type="compositionally biased region" description="Basic and acidic residues" evidence="1">
    <location>
        <begin position="1"/>
        <end position="26"/>
    </location>
</feature>
<evidence type="ECO:0000259" key="2">
    <source>
        <dbReference type="Pfam" id="PF13699"/>
    </source>
</evidence>
<gene>
    <name evidence="3" type="ORF">GCM10009765_04860</name>
</gene>
<evidence type="ECO:0000256" key="1">
    <source>
        <dbReference type="SAM" id="MobiDB-lite"/>
    </source>
</evidence>
<dbReference type="EMBL" id="BAAANY010000001">
    <property type="protein sequence ID" value="GAA1658472.1"/>
    <property type="molecule type" value="Genomic_DNA"/>
</dbReference>
<organism evidence="3 4">
    <name type="scientific">Fodinicola feengrottensis</name>
    <dbReference type="NCBI Taxonomy" id="435914"/>
    <lineage>
        <taxon>Bacteria</taxon>
        <taxon>Bacillati</taxon>
        <taxon>Actinomycetota</taxon>
        <taxon>Actinomycetes</taxon>
        <taxon>Mycobacteriales</taxon>
        <taxon>Fodinicola</taxon>
    </lineage>
</organism>